<dbReference type="RefSeq" id="WP_168106569.1">
    <property type="nucleotide sequence ID" value="NZ_VTOX01000002.1"/>
</dbReference>
<dbReference type="AlphaFoldDB" id="A0A7X6DE97"/>
<dbReference type="EMBL" id="VTOX01000002">
    <property type="protein sequence ID" value="NKE65448.1"/>
    <property type="molecule type" value="Genomic_DNA"/>
</dbReference>
<accession>A0A7X6DE97</accession>
<dbReference type="Proteomes" id="UP000521868">
    <property type="component" value="Unassembled WGS sequence"/>
</dbReference>
<reference evidence="3 4" key="1">
    <citation type="journal article" date="2020" name="Nature">
        <title>Bacterial chemolithoautotrophy via manganese oxidation.</title>
        <authorList>
            <person name="Yu H."/>
            <person name="Leadbetter J.R."/>
        </authorList>
    </citation>
    <scope>NUCLEOTIDE SEQUENCE [LARGE SCALE GENOMIC DNA]</scope>
    <source>
        <strain evidence="3 4">RBP-1</strain>
    </source>
</reference>
<gene>
    <name evidence="3" type="ORF">RAMLITH_06405</name>
</gene>
<comment type="caution">
    <text evidence="3">The sequence shown here is derived from an EMBL/GenBank/DDBJ whole genome shotgun (WGS) entry which is preliminary data.</text>
</comment>
<keyword evidence="2" id="KW-0732">Signal</keyword>
<organism evidence="3 4">
    <name type="scientific">Ramlibacter lithotrophicus</name>
    <dbReference type="NCBI Taxonomy" id="2606681"/>
    <lineage>
        <taxon>Bacteria</taxon>
        <taxon>Pseudomonadati</taxon>
        <taxon>Pseudomonadota</taxon>
        <taxon>Betaproteobacteria</taxon>
        <taxon>Burkholderiales</taxon>
        <taxon>Comamonadaceae</taxon>
        <taxon>Ramlibacter</taxon>
    </lineage>
</organism>
<name>A0A7X6DE97_9BURK</name>
<keyword evidence="4" id="KW-1185">Reference proteome</keyword>
<feature type="coiled-coil region" evidence="1">
    <location>
        <begin position="65"/>
        <end position="109"/>
    </location>
</feature>
<evidence type="ECO:0000256" key="1">
    <source>
        <dbReference type="SAM" id="Coils"/>
    </source>
</evidence>
<evidence type="ECO:0000313" key="3">
    <source>
        <dbReference type="EMBL" id="NKE65448.1"/>
    </source>
</evidence>
<evidence type="ECO:0008006" key="5">
    <source>
        <dbReference type="Google" id="ProtNLM"/>
    </source>
</evidence>
<keyword evidence="1" id="KW-0175">Coiled coil</keyword>
<feature type="chain" id="PRO_5031015896" description="OmpH family outer membrane protein" evidence="2">
    <location>
        <begin position="25"/>
        <end position="153"/>
    </location>
</feature>
<sequence>MKSIPFAAVSGLLLAAAMLQGAQAQSSGGKAVTRDELRACMNRESELAAQRQAVEAQNRRNGEEFAAVRAEADELKAEQERLEREPNRTDRFERRVRAYNAKVAEAKAKDASFRASLDALNQAVVAHNTRCGGISFLPEDKEAILKEREAAGK</sequence>
<evidence type="ECO:0000313" key="4">
    <source>
        <dbReference type="Proteomes" id="UP000521868"/>
    </source>
</evidence>
<feature type="signal peptide" evidence="2">
    <location>
        <begin position="1"/>
        <end position="24"/>
    </location>
</feature>
<protein>
    <recommendedName>
        <fullName evidence="5">OmpH family outer membrane protein</fullName>
    </recommendedName>
</protein>
<proteinExistence type="predicted"/>
<evidence type="ECO:0000256" key="2">
    <source>
        <dbReference type="SAM" id="SignalP"/>
    </source>
</evidence>